<proteinExistence type="predicted"/>
<feature type="transmembrane region" description="Helical" evidence="2">
    <location>
        <begin position="110"/>
        <end position="131"/>
    </location>
</feature>
<dbReference type="Proteomes" id="UP001183604">
    <property type="component" value="Unassembled WGS sequence"/>
</dbReference>
<dbReference type="RefSeq" id="WP_270123237.1">
    <property type="nucleotide sequence ID" value="NZ_BAAAOM010000003.1"/>
</dbReference>
<evidence type="ECO:0000313" key="6">
    <source>
        <dbReference type="Proteomes" id="UP001183604"/>
    </source>
</evidence>
<feature type="transmembrane region" description="Helical" evidence="2">
    <location>
        <begin position="146"/>
        <end position="167"/>
    </location>
</feature>
<dbReference type="AlphaFoldDB" id="A0A9X3PJX1"/>
<keyword evidence="2" id="KW-0472">Membrane</keyword>
<sequence length="196" mass="21045">MYTPPAATPPSSPLPPELLHRKPGTVTAAQVMLWLQFSFLICCGAGGGLTALFWSDALNFSDLEFERDLSQGFENLAAVVTIVIAATIALVILFGILAVKIGAGRRWAQITTIAVMLLAFVSGFIGIYTGFEASNDVGAPADGTRLIWTLLSLAMPLVTLICLFTGSANQWFRQKGRDPLKGLPPQSPPAMPYRSY</sequence>
<accession>A0A9X3PJX1</accession>
<keyword evidence="2" id="KW-0812">Transmembrane</keyword>
<gene>
    <name evidence="4" type="ORF">J2S69_003974</name>
    <name evidence="3" type="ORF">O2L01_17275</name>
</gene>
<evidence type="ECO:0000256" key="2">
    <source>
        <dbReference type="SAM" id="Phobius"/>
    </source>
</evidence>
<evidence type="ECO:0000313" key="5">
    <source>
        <dbReference type="Proteomes" id="UP001145799"/>
    </source>
</evidence>
<evidence type="ECO:0000313" key="4">
    <source>
        <dbReference type="EMBL" id="MDR7340255.1"/>
    </source>
</evidence>
<comment type="caution">
    <text evidence="3">The sequence shown here is derived from an EMBL/GenBank/DDBJ whole genome shotgun (WGS) entry which is preliminary data.</text>
</comment>
<feature type="region of interest" description="Disordered" evidence="1">
    <location>
        <begin position="177"/>
        <end position="196"/>
    </location>
</feature>
<feature type="compositionally biased region" description="Pro residues" evidence="1">
    <location>
        <begin position="185"/>
        <end position="196"/>
    </location>
</feature>
<feature type="transmembrane region" description="Helical" evidence="2">
    <location>
        <begin position="75"/>
        <end position="98"/>
    </location>
</feature>
<name>A0A9X3PJX1_9ACTN</name>
<protein>
    <submittedName>
        <fullName evidence="3">Uncharacterized protein</fullName>
    </submittedName>
</protein>
<evidence type="ECO:0000313" key="3">
    <source>
        <dbReference type="EMBL" id="MDA1386754.1"/>
    </source>
</evidence>
<dbReference type="EMBL" id="JAVDYD010000001">
    <property type="protein sequence ID" value="MDR7340255.1"/>
    <property type="molecule type" value="Genomic_DNA"/>
</dbReference>
<organism evidence="3 5">
    <name type="scientific">Glycomyces lechevalierae</name>
    <dbReference type="NCBI Taxonomy" id="256034"/>
    <lineage>
        <taxon>Bacteria</taxon>
        <taxon>Bacillati</taxon>
        <taxon>Actinomycetota</taxon>
        <taxon>Actinomycetes</taxon>
        <taxon>Glycomycetales</taxon>
        <taxon>Glycomycetaceae</taxon>
        <taxon>Glycomyces</taxon>
    </lineage>
</organism>
<dbReference type="Proteomes" id="UP001145799">
    <property type="component" value="Unassembled WGS sequence"/>
</dbReference>
<keyword evidence="6" id="KW-1185">Reference proteome</keyword>
<dbReference type="EMBL" id="JAPZVQ010000011">
    <property type="protein sequence ID" value="MDA1386754.1"/>
    <property type="molecule type" value="Genomic_DNA"/>
</dbReference>
<reference evidence="4 6" key="2">
    <citation type="submission" date="2023-07" db="EMBL/GenBank/DDBJ databases">
        <title>Sequencing the genomes of 1000 actinobacteria strains.</title>
        <authorList>
            <person name="Klenk H.-P."/>
        </authorList>
    </citation>
    <scope>NUCLEOTIDE SEQUENCE [LARGE SCALE GENOMIC DNA]</scope>
    <source>
        <strain evidence="4 6">DSM 44724</strain>
    </source>
</reference>
<evidence type="ECO:0000256" key="1">
    <source>
        <dbReference type="SAM" id="MobiDB-lite"/>
    </source>
</evidence>
<reference evidence="3" key="1">
    <citation type="submission" date="2022-12" db="EMBL/GenBank/DDBJ databases">
        <title>Gycomyces niveus sp.nov., a novel actinomycete isolated from soil in Shouguang.</title>
        <authorList>
            <person name="Yang X."/>
        </authorList>
    </citation>
    <scope>NUCLEOTIDE SEQUENCE</scope>
    <source>
        <strain evidence="3">DSM 44724</strain>
    </source>
</reference>
<keyword evidence="2" id="KW-1133">Transmembrane helix</keyword>
<feature type="transmembrane region" description="Helical" evidence="2">
    <location>
        <begin position="31"/>
        <end position="55"/>
    </location>
</feature>